<protein>
    <submittedName>
        <fullName evidence="5">Uncharacterized protein</fullName>
    </submittedName>
</protein>
<dbReference type="EMBL" id="PDUG01000001">
    <property type="protein sequence ID" value="PIC52794.1"/>
    <property type="molecule type" value="Genomic_DNA"/>
</dbReference>
<accession>A0A2G5VLZ4</accession>
<keyword evidence="3" id="KW-0964">Secreted</keyword>
<gene>
    <name evidence="5" type="primary">Cni-ttr-56</name>
    <name evidence="5" type="synonym">Cnig_chr_I.g2753</name>
    <name evidence="5" type="ORF">B9Z55_002753</name>
</gene>
<evidence type="ECO:0000256" key="3">
    <source>
        <dbReference type="ARBA" id="ARBA00022525"/>
    </source>
</evidence>
<dbReference type="Pfam" id="PF01060">
    <property type="entry name" value="TTR-52"/>
    <property type="match status" value="1"/>
</dbReference>
<reference evidence="6" key="1">
    <citation type="submission" date="2017-10" db="EMBL/GenBank/DDBJ databases">
        <title>Rapid genome shrinkage in a self-fertile nematode reveals novel sperm competition proteins.</title>
        <authorList>
            <person name="Yin D."/>
            <person name="Schwarz E.M."/>
            <person name="Thomas C.G."/>
            <person name="Felde R.L."/>
            <person name="Korf I.F."/>
            <person name="Cutter A.D."/>
            <person name="Schartner C.M."/>
            <person name="Ralston E.J."/>
            <person name="Meyer B.J."/>
            <person name="Haag E.S."/>
        </authorList>
    </citation>
    <scope>NUCLEOTIDE SEQUENCE [LARGE SCALE GENOMIC DNA]</scope>
    <source>
        <strain evidence="6">JU1422</strain>
    </source>
</reference>
<dbReference type="OrthoDB" id="5853905at2759"/>
<evidence type="ECO:0000256" key="1">
    <source>
        <dbReference type="ARBA" id="ARBA00004613"/>
    </source>
</evidence>
<comment type="caution">
    <text evidence="5">The sequence shown here is derived from an EMBL/GenBank/DDBJ whole genome shotgun (WGS) entry which is preliminary data.</text>
</comment>
<dbReference type="PANTHER" id="PTHR21700">
    <property type="entry name" value="TRANSTHYRETIN-LIKE FAMILY PROTEIN-RELATED"/>
    <property type="match status" value="1"/>
</dbReference>
<keyword evidence="4" id="KW-0732">Signal</keyword>
<dbReference type="GO" id="GO:0009986">
    <property type="term" value="C:cell surface"/>
    <property type="evidence" value="ECO:0007669"/>
    <property type="project" value="InterPro"/>
</dbReference>
<comment type="subcellular location">
    <subcellularLocation>
        <location evidence="1">Secreted</location>
    </subcellularLocation>
</comment>
<evidence type="ECO:0000313" key="5">
    <source>
        <dbReference type="EMBL" id="PIC52794.1"/>
    </source>
</evidence>
<evidence type="ECO:0000256" key="2">
    <source>
        <dbReference type="ARBA" id="ARBA00010112"/>
    </source>
</evidence>
<dbReference type="Gene3D" id="2.60.40.3330">
    <property type="match status" value="1"/>
</dbReference>
<dbReference type="GO" id="GO:0005576">
    <property type="term" value="C:extracellular region"/>
    <property type="evidence" value="ECO:0007669"/>
    <property type="project" value="UniProtKB-SubCell"/>
</dbReference>
<evidence type="ECO:0000313" key="6">
    <source>
        <dbReference type="Proteomes" id="UP000230233"/>
    </source>
</evidence>
<dbReference type="Proteomes" id="UP000230233">
    <property type="component" value="Chromosome I"/>
</dbReference>
<dbReference type="PANTHER" id="PTHR21700:SF13">
    <property type="entry name" value="TRANSTHYRETIN-RELATED FAMILY DOMAIN"/>
    <property type="match status" value="1"/>
</dbReference>
<keyword evidence="6" id="KW-1185">Reference proteome</keyword>
<dbReference type="AlphaFoldDB" id="A0A2G5VLZ4"/>
<proteinExistence type="inferred from homology"/>
<evidence type="ECO:0000256" key="4">
    <source>
        <dbReference type="ARBA" id="ARBA00022729"/>
    </source>
</evidence>
<comment type="similarity">
    <text evidence="2">Belongs to the nematode transthyretin-like family.</text>
</comment>
<dbReference type="InterPro" id="IPR038479">
    <property type="entry name" value="Transthyretin-like_sf"/>
</dbReference>
<name>A0A2G5VLZ4_9PELO</name>
<sequence length="115" mass="13555">MCRGKPEAFAELQLLTWRHFSENGIMAEGIYTDEYGRFDIYGYIDQYFRPAGRLWIWHECFEDVHAQKGQCKNWKEFKIPGEFVNRGKLPRVVWNMGSIHLDSEQGGDYLDKCKG</sequence>
<dbReference type="InterPro" id="IPR001534">
    <property type="entry name" value="Transthyretin-like"/>
</dbReference>
<organism evidence="5 6">
    <name type="scientific">Caenorhabditis nigoni</name>
    <dbReference type="NCBI Taxonomy" id="1611254"/>
    <lineage>
        <taxon>Eukaryota</taxon>
        <taxon>Metazoa</taxon>
        <taxon>Ecdysozoa</taxon>
        <taxon>Nematoda</taxon>
        <taxon>Chromadorea</taxon>
        <taxon>Rhabditida</taxon>
        <taxon>Rhabditina</taxon>
        <taxon>Rhabditomorpha</taxon>
        <taxon>Rhabditoidea</taxon>
        <taxon>Rhabditidae</taxon>
        <taxon>Peloderinae</taxon>
        <taxon>Caenorhabditis</taxon>
    </lineage>
</organism>